<evidence type="ECO:0000313" key="2">
    <source>
        <dbReference type="Proteomes" id="UP000295134"/>
    </source>
</evidence>
<dbReference type="EMBL" id="CP038618">
    <property type="protein sequence ID" value="QBY46347.1"/>
    <property type="molecule type" value="Genomic_DNA"/>
</dbReference>
<keyword evidence="1" id="KW-0614">Plasmid</keyword>
<dbReference type="AlphaFoldDB" id="A0A4P7L0X9"/>
<geneLocation type="plasmid" evidence="2">
    <name>parsfin6</name>
</geneLocation>
<dbReference type="Proteomes" id="UP000295134">
    <property type="component" value="Plasmid pArsFIN6"/>
</dbReference>
<gene>
    <name evidence="1" type="ORF">ArsFIN_49580</name>
</gene>
<dbReference type="KEGG" id="ans:ArsFIN_49580"/>
<sequence length="140" mass="16024">MKNILDRFNALAEKHKKTTQNSEEKIDYKELTPTSESTEKLLGEHTYLPVSKKYKSPSPTLFCEVPFWSGRKGKEVPKNVIKATFNGYTVKYTGEQLDQADLDVWLECISRCKDTPLGHIVRFSSYEFLKGIKRSTGKSV</sequence>
<proteinExistence type="predicted"/>
<name>A0A4P7L0X9_9GAMM</name>
<accession>A0A4P7L0X9</accession>
<protein>
    <submittedName>
        <fullName evidence="1">Uncharacterized protein</fullName>
    </submittedName>
</protein>
<evidence type="ECO:0000313" key="1">
    <source>
        <dbReference type="EMBL" id="QBY46347.1"/>
    </source>
</evidence>
<organism evidence="1 2">
    <name type="scientific">Arsenophonus nasoniae</name>
    <name type="common">son-killer infecting Nasonia vitripennis</name>
    <dbReference type="NCBI Taxonomy" id="638"/>
    <lineage>
        <taxon>Bacteria</taxon>
        <taxon>Pseudomonadati</taxon>
        <taxon>Pseudomonadota</taxon>
        <taxon>Gammaproteobacteria</taxon>
        <taxon>Enterobacterales</taxon>
        <taxon>Morganellaceae</taxon>
        <taxon>Arsenophonus</taxon>
    </lineage>
</organism>
<reference evidence="1 2" key="1">
    <citation type="submission" date="2019-03" db="EMBL/GenBank/DDBJ databases">
        <title>Long-read sequencing reveals hyperdense prophage content in a complex bacterial symbiont genome.</title>
        <authorList>
            <person name="Frost C.L."/>
            <person name="Siozios S."/>
            <person name="Nadal-Jimenez P."/>
            <person name="Brockhurst M.A."/>
            <person name="King K.C."/>
            <person name="Darby A.C."/>
            <person name="Hurst G.D.D."/>
        </authorList>
    </citation>
    <scope>NUCLEOTIDE SEQUENCE [LARGE SCALE GENOMIC DNA]</scope>
    <source>
        <strain evidence="1 2">FIN</strain>
        <plasmid evidence="2">parsfin6</plasmid>
    </source>
</reference>